<dbReference type="VEuPathDB" id="PiroplasmaDB:BOVATA_040010"/>
<organism evidence="2 3">
    <name type="scientific">Babesia ovata</name>
    <dbReference type="NCBI Taxonomy" id="189622"/>
    <lineage>
        <taxon>Eukaryota</taxon>
        <taxon>Sar</taxon>
        <taxon>Alveolata</taxon>
        <taxon>Apicomplexa</taxon>
        <taxon>Aconoidasida</taxon>
        <taxon>Piroplasmida</taxon>
        <taxon>Babesiidae</taxon>
        <taxon>Babesia</taxon>
    </lineage>
</organism>
<feature type="compositionally biased region" description="Polar residues" evidence="1">
    <location>
        <begin position="64"/>
        <end position="76"/>
    </location>
</feature>
<keyword evidence="3" id="KW-1185">Reference proteome</keyword>
<dbReference type="PANTHER" id="PTHR38899:SF1">
    <property type="entry name" value="PROTEIN KINASE"/>
    <property type="match status" value="1"/>
</dbReference>
<comment type="caution">
    <text evidence="2">The sequence shown here is derived from an EMBL/GenBank/DDBJ whole genome shotgun (WGS) entry which is preliminary data.</text>
</comment>
<dbReference type="RefSeq" id="XP_028868751.1">
    <property type="nucleotide sequence ID" value="XM_029012918.1"/>
</dbReference>
<feature type="compositionally biased region" description="Basic and acidic residues" evidence="1">
    <location>
        <begin position="90"/>
        <end position="102"/>
    </location>
</feature>
<evidence type="ECO:0000256" key="1">
    <source>
        <dbReference type="SAM" id="MobiDB-lite"/>
    </source>
</evidence>
<dbReference type="AlphaFoldDB" id="A0A2H6KHN9"/>
<feature type="region of interest" description="Disordered" evidence="1">
    <location>
        <begin position="64"/>
        <end position="102"/>
    </location>
</feature>
<accession>A0A2H6KHN9</accession>
<gene>
    <name evidence="2" type="ORF">BOVATA_040010</name>
</gene>
<evidence type="ECO:0000313" key="3">
    <source>
        <dbReference type="Proteomes" id="UP000236319"/>
    </source>
</evidence>
<proteinExistence type="predicted"/>
<dbReference type="EMBL" id="BDSA01000005">
    <property type="protein sequence ID" value="GBE62508.1"/>
    <property type="molecule type" value="Genomic_DNA"/>
</dbReference>
<name>A0A2H6KHN9_9APIC</name>
<dbReference type="PANTHER" id="PTHR38899">
    <property type="entry name" value="DOMAIN OOKINETE PROTEIN, PUTATIVE-RELATED"/>
    <property type="match status" value="1"/>
</dbReference>
<dbReference type="OrthoDB" id="166018at2759"/>
<protein>
    <submittedName>
        <fullName evidence="2">Uncharacterized protein</fullName>
    </submittedName>
</protein>
<dbReference type="Proteomes" id="UP000236319">
    <property type="component" value="Unassembled WGS sequence"/>
</dbReference>
<reference evidence="2 3" key="1">
    <citation type="journal article" date="2017" name="BMC Genomics">
        <title>Whole-genome assembly of Babesia ovata and comparative genomics between closely related pathogens.</title>
        <authorList>
            <person name="Yamagishi J."/>
            <person name="Asada M."/>
            <person name="Hakimi H."/>
            <person name="Tanaka T.Q."/>
            <person name="Sugimoto C."/>
            <person name="Kawazu S."/>
        </authorList>
    </citation>
    <scope>NUCLEOTIDE SEQUENCE [LARGE SCALE GENOMIC DNA]</scope>
    <source>
        <strain evidence="2 3">Miyake</strain>
    </source>
</reference>
<evidence type="ECO:0000313" key="2">
    <source>
        <dbReference type="EMBL" id="GBE62508.1"/>
    </source>
</evidence>
<dbReference type="GeneID" id="39876278"/>
<sequence length="318" mass="35175">MASLIEMIDVAADNSNRSPSSAGVHVPGATLRRLEDEPSDVNLPAKSNAVVRVVDAVQRCGTTASDCDTVGESSESFPVKGSTGSAGHEAGAHSDDSPQTFEREQSSDLVIFDYDDTILPTYSLACAQKHSVGQQLVDPNTIRDELNRLTDAVLVNLNNVVRVATLVVVTNASSDWVMQSCERYLPRIGEFFAAHNIRIISARDRLDNSLLAQKHWKYFVFIDLIEEQFIDRLKSGEPFTVTSIGDGAEERQACMKLASIFKNQKWVFKNLKLLTQPTLGCLIQQHLLLAKSFDSFFEMKTSADLCILFDKKKSQNDI</sequence>